<feature type="compositionally biased region" description="Basic and acidic residues" evidence="1">
    <location>
        <begin position="17"/>
        <end position="36"/>
    </location>
</feature>
<gene>
    <name evidence="2" type="ORF">GSLYS_00008874001</name>
</gene>
<protein>
    <submittedName>
        <fullName evidence="2">Uncharacterized protein</fullName>
    </submittedName>
</protein>
<dbReference type="Proteomes" id="UP001497497">
    <property type="component" value="Unassembled WGS sequence"/>
</dbReference>
<evidence type="ECO:0000313" key="2">
    <source>
        <dbReference type="EMBL" id="CAL1534914.1"/>
    </source>
</evidence>
<reference evidence="2 3" key="1">
    <citation type="submission" date="2024-04" db="EMBL/GenBank/DDBJ databases">
        <authorList>
            <consortium name="Genoscope - CEA"/>
            <person name="William W."/>
        </authorList>
    </citation>
    <scope>NUCLEOTIDE SEQUENCE [LARGE SCALE GENOMIC DNA]</scope>
</reference>
<organism evidence="2 3">
    <name type="scientific">Lymnaea stagnalis</name>
    <name type="common">Great pond snail</name>
    <name type="synonym">Helix stagnalis</name>
    <dbReference type="NCBI Taxonomy" id="6523"/>
    <lineage>
        <taxon>Eukaryota</taxon>
        <taxon>Metazoa</taxon>
        <taxon>Spiralia</taxon>
        <taxon>Lophotrochozoa</taxon>
        <taxon>Mollusca</taxon>
        <taxon>Gastropoda</taxon>
        <taxon>Heterobranchia</taxon>
        <taxon>Euthyneura</taxon>
        <taxon>Panpulmonata</taxon>
        <taxon>Hygrophila</taxon>
        <taxon>Lymnaeoidea</taxon>
        <taxon>Lymnaeidae</taxon>
        <taxon>Lymnaea</taxon>
    </lineage>
</organism>
<feature type="region of interest" description="Disordered" evidence="1">
    <location>
        <begin position="70"/>
        <end position="91"/>
    </location>
</feature>
<evidence type="ECO:0000256" key="1">
    <source>
        <dbReference type="SAM" id="MobiDB-lite"/>
    </source>
</evidence>
<feature type="compositionally biased region" description="Polar residues" evidence="1">
    <location>
        <begin position="1"/>
        <end position="12"/>
    </location>
</feature>
<keyword evidence="3" id="KW-1185">Reference proteome</keyword>
<name>A0AAV2HQ04_LYMST</name>
<accession>A0AAV2HQ04</accession>
<feature type="compositionally biased region" description="Basic and acidic residues" evidence="1">
    <location>
        <begin position="230"/>
        <end position="250"/>
    </location>
</feature>
<comment type="caution">
    <text evidence="2">The sequence shown here is derived from an EMBL/GenBank/DDBJ whole genome shotgun (WGS) entry which is preliminary data.</text>
</comment>
<feature type="compositionally biased region" description="Basic and acidic residues" evidence="1">
    <location>
        <begin position="316"/>
        <end position="326"/>
    </location>
</feature>
<proteinExistence type="predicted"/>
<dbReference type="EMBL" id="CAXITT010000186">
    <property type="protein sequence ID" value="CAL1534914.1"/>
    <property type="molecule type" value="Genomic_DNA"/>
</dbReference>
<feature type="region of interest" description="Disordered" evidence="1">
    <location>
        <begin position="1"/>
        <end position="36"/>
    </location>
</feature>
<feature type="compositionally biased region" description="Polar residues" evidence="1">
    <location>
        <begin position="70"/>
        <end position="89"/>
    </location>
</feature>
<feature type="region of interest" description="Disordered" evidence="1">
    <location>
        <begin position="105"/>
        <end position="140"/>
    </location>
</feature>
<evidence type="ECO:0000313" key="3">
    <source>
        <dbReference type="Proteomes" id="UP001497497"/>
    </source>
</evidence>
<dbReference type="AlphaFoldDB" id="A0AAV2HQ04"/>
<feature type="compositionally biased region" description="Polar residues" evidence="1">
    <location>
        <begin position="181"/>
        <end position="201"/>
    </location>
</feature>
<sequence length="326" mass="36094">MSRSKNQYQGMNLQRVHRSELDDSKRRDLARHDARLGEDLKTVERARHVMMKSHESDKLLFIKSGGPSNIKVNKNTPGPNFKSNTQSYGGHSRFVQDTKIKRSSFADQGDVDGPPANGTNGPLRSDRLGPTEHTPGTAEASYYDTTSVYDRFFEANTGIAAPKRGSKTFTDEGAVKPSAHPTRTNEPLSSVTATAHTTNGVHGNKDAAMAAERINPPSQLKQGMEETDSENERREAVTDREYTQETKRPSIWETLSVPKHMSTVKSKRSQVEREFSRPLPSAAVKNGKPAGGQRLLLQDGSEKKSIRQTGIPKGRTPSDKRIRNDT</sequence>
<feature type="region of interest" description="Disordered" evidence="1">
    <location>
        <begin position="161"/>
        <end position="326"/>
    </location>
</feature>